<sequence length="257" mass="28192">MASGMSSSMSSAAKTERNPQSLLQGRQGSGRSSALKNNQQLKRAAYICAFVFCLQALLGTVDADTILASSLGFCKTVPVLKGAPLHCCLPAPKRTPIRFRFPLIPRNLARSHVSAREETRARRAEGPRSGVKNVDQLQENVVLEKVKIPHSEYARFDVFINCPAANRQTHLYISEYVGTFTHLPSGMVDMSKSVSESSSNSDEFRIVTIRYSVNAASKRLGITDYNTDIVVTIVSKGARNTGPKTGFTFSDLKQDFQ</sequence>
<evidence type="ECO:0000259" key="2">
    <source>
        <dbReference type="Pfam" id="PF12143"/>
    </source>
</evidence>
<feature type="domain" description="Polyphenol oxidase C-terminal" evidence="2">
    <location>
        <begin position="134"/>
        <end position="238"/>
    </location>
</feature>
<protein>
    <recommendedName>
        <fullName evidence="2">Polyphenol oxidase C-terminal domain-containing protein</fullName>
    </recommendedName>
</protein>
<evidence type="ECO:0000313" key="4">
    <source>
        <dbReference type="Proteomes" id="UP000077202"/>
    </source>
</evidence>
<dbReference type="Proteomes" id="UP000077202">
    <property type="component" value="Unassembled WGS sequence"/>
</dbReference>
<evidence type="ECO:0000313" key="3">
    <source>
        <dbReference type="EMBL" id="OAE19353.1"/>
    </source>
</evidence>
<dbReference type="InterPro" id="IPR022740">
    <property type="entry name" value="Polyphenol_oxidase_C"/>
</dbReference>
<dbReference type="PANTHER" id="PTHR11474:SF76">
    <property type="entry name" value="SHKT DOMAIN-CONTAINING PROTEIN"/>
    <property type="match status" value="1"/>
</dbReference>
<dbReference type="AlphaFoldDB" id="A0A176VFX5"/>
<feature type="region of interest" description="Disordered" evidence="1">
    <location>
        <begin position="1"/>
        <end position="35"/>
    </location>
</feature>
<gene>
    <name evidence="3" type="ORF">AXG93_3548s1060</name>
</gene>
<feature type="compositionally biased region" description="Polar residues" evidence="1">
    <location>
        <begin position="18"/>
        <end position="35"/>
    </location>
</feature>
<dbReference type="InterPro" id="IPR050316">
    <property type="entry name" value="Tyrosinase/Hemocyanin"/>
</dbReference>
<dbReference type="GO" id="GO:0004097">
    <property type="term" value="F:catechol oxidase activity"/>
    <property type="evidence" value="ECO:0007669"/>
    <property type="project" value="InterPro"/>
</dbReference>
<organism evidence="3 4">
    <name type="scientific">Marchantia polymorpha subsp. ruderalis</name>
    <dbReference type="NCBI Taxonomy" id="1480154"/>
    <lineage>
        <taxon>Eukaryota</taxon>
        <taxon>Viridiplantae</taxon>
        <taxon>Streptophyta</taxon>
        <taxon>Embryophyta</taxon>
        <taxon>Marchantiophyta</taxon>
        <taxon>Marchantiopsida</taxon>
        <taxon>Marchantiidae</taxon>
        <taxon>Marchantiales</taxon>
        <taxon>Marchantiaceae</taxon>
        <taxon>Marchantia</taxon>
    </lineage>
</organism>
<keyword evidence="4" id="KW-1185">Reference proteome</keyword>
<reference evidence="3" key="1">
    <citation type="submission" date="2016-03" db="EMBL/GenBank/DDBJ databases">
        <title>Mechanisms controlling the formation of the plant cell surface in tip-growing cells are functionally conserved among land plants.</title>
        <authorList>
            <person name="Honkanen S."/>
            <person name="Jones V.A."/>
            <person name="Morieri G."/>
            <person name="Champion C."/>
            <person name="Hetherington A.J."/>
            <person name="Kelly S."/>
            <person name="Saint-Marcoux D."/>
            <person name="Proust H."/>
            <person name="Prescott H."/>
            <person name="Dolan L."/>
        </authorList>
    </citation>
    <scope>NUCLEOTIDE SEQUENCE [LARGE SCALE GENOMIC DNA]</scope>
    <source>
        <tissue evidence="3">Whole gametophyte</tissue>
    </source>
</reference>
<dbReference type="EMBL" id="LVLJ01003895">
    <property type="protein sequence ID" value="OAE19353.1"/>
    <property type="molecule type" value="Genomic_DNA"/>
</dbReference>
<feature type="compositionally biased region" description="Low complexity" evidence="1">
    <location>
        <begin position="1"/>
        <end position="13"/>
    </location>
</feature>
<dbReference type="Pfam" id="PF12143">
    <property type="entry name" value="PPO1_KFDV"/>
    <property type="match status" value="1"/>
</dbReference>
<name>A0A176VFX5_MARPO</name>
<evidence type="ECO:0000256" key="1">
    <source>
        <dbReference type="SAM" id="MobiDB-lite"/>
    </source>
</evidence>
<proteinExistence type="predicted"/>
<comment type="caution">
    <text evidence="3">The sequence shown here is derived from an EMBL/GenBank/DDBJ whole genome shotgun (WGS) entry which is preliminary data.</text>
</comment>
<dbReference type="PANTHER" id="PTHR11474">
    <property type="entry name" value="TYROSINASE FAMILY MEMBER"/>
    <property type="match status" value="1"/>
</dbReference>
<accession>A0A176VFX5</accession>